<dbReference type="PANTHER" id="PTHR48229">
    <property type="entry name" value="CAIB/BAIF FAMILY ENZYME (AFU_ORTHOLOGUE AFUA_1G05360)-RELATED"/>
    <property type="match status" value="1"/>
</dbReference>
<dbReference type="GeneID" id="92073585"/>
<proteinExistence type="inferred from homology"/>
<dbReference type="SUPFAM" id="SSF89796">
    <property type="entry name" value="CoA-transferase family III (CaiB/BaiF)"/>
    <property type="match status" value="2"/>
</dbReference>
<dbReference type="InterPro" id="IPR052985">
    <property type="entry name" value="CoA-trans_III_biosynth/detox"/>
</dbReference>
<dbReference type="PANTHER" id="PTHR48229:SF1">
    <property type="entry name" value="ALPHA METHYLACYL-COA RACEMASE-RELATED"/>
    <property type="match status" value="1"/>
</dbReference>
<reference evidence="2 3" key="1">
    <citation type="submission" date="2023-01" db="EMBL/GenBank/DDBJ databases">
        <title>Analysis of 21 Apiospora genomes using comparative genomics revels a genus with tremendous synthesis potential of carbohydrate active enzymes and secondary metabolites.</title>
        <authorList>
            <person name="Sorensen T."/>
        </authorList>
    </citation>
    <scope>NUCLEOTIDE SEQUENCE [LARGE SCALE GENOMIC DNA]</scope>
    <source>
        <strain evidence="2 3">CBS 24483</strain>
    </source>
</reference>
<dbReference type="EMBL" id="JAQQWE010000003">
    <property type="protein sequence ID" value="KAK7959447.1"/>
    <property type="molecule type" value="Genomic_DNA"/>
</dbReference>
<dbReference type="InterPro" id="IPR003673">
    <property type="entry name" value="CoA-Trfase_fam_III"/>
</dbReference>
<accession>A0ABR1QM72</accession>
<organism evidence="2 3">
    <name type="scientific">Apiospora aurea</name>
    <dbReference type="NCBI Taxonomy" id="335848"/>
    <lineage>
        <taxon>Eukaryota</taxon>
        <taxon>Fungi</taxon>
        <taxon>Dikarya</taxon>
        <taxon>Ascomycota</taxon>
        <taxon>Pezizomycotina</taxon>
        <taxon>Sordariomycetes</taxon>
        <taxon>Xylariomycetidae</taxon>
        <taxon>Amphisphaeriales</taxon>
        <taxon>Apiosporaceae</taxon>
        <taxon>Apiospora</taxon>
    </lineage>
</organism>
<comment type="caution">
    <text evidence="2">The sequence shown here is derived from an EMBL/GenBank/DDBJ whole genome shotgun (WGS) entry which is preliminary data.</text>
</comment>
<evidence type="ECO:0000256" key="1">
    <source>
        <dbReference type="ARBA" id="ARBA00008383"/>
    </source>
</evidence>
<keyword evidence="3" id="KW-1185">Reference proteome</keyword>
<dbReference type="Gene3D" id="3.40.50.10540">
    <property type="entry name" value="Crotonobetainyl-coa:carnitine coa-transferase, domain 1"/>
    <property type="match status" value="1"/>
</dbReference>
<dbReference type="InterPro" id="IPR023606">
    <property type="entry name" value="CoA-Trfase_III_dom_1_sf"/>
</dbReference>
<evidence type="ECO:0008006" key="4">
    <source>
        <dbReference type="Google" id="ProtNLM"/>
    </source>
</evidence>
<evidence type="ECO:0000313" key="3">
    <source>
        <dbReference type="Proteomes" id="UP001391051"/>
    </source>
</evidence>
<comment type="similarity">
    <text evidence="1">Belongs to the CoA-transferase III family.</text>
</comment>
<sequence>MEPYTIHQEASRIYHDVLLPDARLGLPLEVLAAASRTSFTTDTTIPRPFIPVPTKVTECSTALWALLATYANALTTHRDAATAFTFSFLLLKLNGKPLSDPEIRARLLRHDTTHQSHPWRRLCTNLYRCGDGRWFHLHGGLDASPSLRMLGLPTHRPDLTDDTEIIARYADRVREAADDADWLDFECNEHWRQAGTVCLTAQEYRESPQGRAVGGDPLYLIEESDLDVLSAPVPWPAPLQTSPNPATTMRPLEGIKLLDLTRAIAGPTIARLAALFGATVIRVSSKPLPELTTLLYESNLGKRDVDLDLKTEDGRKALLHLLEDADVILDGYRPGALERLGFGPAYVHGLARRRGRGIVYARENCYGWRGPLAHRSGWQMISDAVTGLAWEFGEFMGVEGEPIVPPLPNSDFQTGIVGCLAIMNALDRRAKKGGNYLVSVSLNQYNSFLISLGFHDAAVRDELRKMWGDEFKPRYYDDMHRMLAIFSRELPKKAPSLFDPKLMMSLKADLGVEDETMDFLGPPVSFDVTRLGYDVGSCEKGSCKAEWPAQGG</sequence>
<gene>
    <name evidence="2" type="ORF">PG986_004301</name>
</gene>
<dbReference type="Proteomes" id="UP001391051">
    <property type="component" value="Unassembled WGS sequence"/>
</dbReference>
<evidence type="ECO:0000313" key="2">
    <source>
        <dbReference type="EMBL" id="KAK7959447.1"/>
    </source>
</evidence>
<name>A0ABR1QM72_9PEZI</name>
<dbReference type="RefSeq" id="XP_066703150.1">
    <property type="nucleotide sequence ID" value="XM_066840523.1"/>
</dbReference>
<protein>
    <recommendedName>
        <fullName evidence="4">CAIB/BAIF family enzyme</fullName>
    </recommendedName>
</protein>
<dbReference type="Pfam" id="PF02515">
    <property type="entry name" value="CoA_transf_3"/>
    <property type="match status" value="1"/>
</dbReference>